<dbReference type="EC" id="2.3.1.39" evidence="1"/>
<evidence type="ECO:0000259" key="5">
    <source>
        <dbReference type="SMART" id="SM00827"/>
    </source>
</evidence>
<evidence type="ECO:0000313" key="7">
    <source>
        <dbReference type="Proteomes" id="UP000195160"/>
    </source>
</evidence>
<gene>
    <name evidence="6" type="ORF">BK784_08885</name>
</gene>
<organism evidence="6 7">
    <name type="scientific">Bacillus thuringiensis subsp. medellin</name>
    <dbReference type="NCBI Taxonomy" id="79672"/>
    <lineage>
        <taxon>Bacteria</taxon>
        <taxon>Bacillati</taxon>
        <taxon>Bacillota</taxon>
        <taxon>Bacilli</taxon>
        <taxon>Bacillales</taxon>
        <taxon>Bacillaceae</taxon>
        <taxon>Bacillus</taxon>
        <taxon>Bacillus cereus group</taxon>
    </lineage>
</organism>
<dbReference type="GO" id="GO:0006633">
    <property type="term" value="P:fatty acid biosynthetic process"/>
    <property type="evidence" value="ECO:0007669"/>
    <property type="project" value="TreeGrafter"/>
</dbReference>
<protein>
    <recommendedName>
        <fullName evidence="1">[acyl-carrier-protein] S-malonyltransferase</fullName>
        <ecNumber evidence="1">2.3.1.39</ecNumber>
    </recommendedName>
</protein>
<comment type="caution">
    <text evidence="6">The sequence shown here is derived from an EMBL/GenBank/DDBJ whole genome shotgun (WGS) entry which is preliminary data.</text>
</comment>
<dbReference type="Gene3D" id="3.30.70.250">
    <property type="entry name" value="Malonyl-CoA ACP transacylase, ACP-binding"/>
    <property type="match status" value="1"/>
</dbReference>
<dbReference type="SUPFAM" id="SSF55048">
    <property type="entry name" value="Probable ACP-binding domain of malonyl-CoA ACP transacylase"/>
    <property type="match status" value="1"/>
</dbReference>
<dbReference type="GO" id="GO:0005829">
    <property type="term" value="C:cytosol"/>
    <property type="evidence" value="ECO:0007669"/>
    <property type="project" value="TreeGrafter"/>
</dbReference>
<dbReference type="Gene3D" id="3.40.366.10">
    <property type="entry name" value="Malonyl-Coenzyme A Acyl Carrier Protein, domain 2"/>
    <property type="match status" value="1"/>
</dbReference>
<evidence type="ECO:0000256" key="2">
    <source>
        <dbReference type="ARBA" id="ARBA00022679"/>
    </source>
</evidence>
<evidence type="ECO:0000256" key="4">
    <source>
        <dbReference type="ARBA" id="ARBA00048462"/>
    </source>
</evidence>
<comment type="catalytic activity">
    <reaction evidence="4">
        <text>holo-[ACP] + malonyl-CoA = malonyl-[ACP] + CoA</text>
        <dbReference type="Rhea" id="RHEA:41792"/>
        <dbReference type="Rhea" id="RHEA-COMP:9623"/>
        <dbReference type="Rhea" id="RHEA-COMP:9685"/>
        <dbReference type="ChEBI" id="CHEBI:57287"/>
        <dbReference type="ChEBI" id="CHEBI:57384"/>
        <dbReference type="ChEBI" id="CHEBI:64479"/>
        <dbReference type="ChEBI" id="CHEBI:78449"/>
        <dbReference type="EC" id="2.3.1.39"/>
    </reaction>
</comment>
<keyword evidence="3" id="KW-0012">Acyltransferase</keyword>
<name>A0A9X6N5H7_BACTV</name>
<evidence type="ECO:0000313" key="6">
    <source>
        <dbReference type="EMBL" id="OUC02601.1"/>
    </source>
</evidence>
<feature type="domain" description="Malonyl-CoA:ACP transacylase (MAT)" evidence="5">
    <location>
        <begin position="7"/>
        <end position="312"/>
    </location>
</feature>
<dbReference type="PANTHER" id="PTHR42681:SF1">
    <property type="entry name" value="MALONYL-COA-ACYL CARRIER PROTEIN TRANSACYLASE, MITOCHONDRIAL"/>
    <property type="match status" value="1"/>
</dbReference>
<proteinExistence type="predicted"/>
<dbReference type="AlphaFoldDB" id="A0A9X6N5H7"/>
<dbReference type="InterPro" id="IPR050858">
    <property type="entry name" value="Mal-CoA-ACP_Trans/PKS_FabD"/>
</dbReference>
<dbReference type="InterPro" id="IPR004410">
    <property type="entry name" value="Malonyl_CoA-ACP_transAc_FabD"/>
</dbReference>
<sequence>MEKIAFMFPGQGSQYPRMGKEHYDRYAVVRQIYEEASDLTGIDMRKLCFESDNNELKKTKNAQPAIFTVSFAAFKVFMKEGLEPSFMVGHSLGEITALACSGAIDFRDAIQLVRARGEIMQEVADRTEGGMAAIKGFPLAELQKLCDEHSVKGKTVCISNYNSNDQIVISGTLEALSQVEEVLSNKTGVKFTKLKVNAPFHSPLMNSALAGFTKELEKYTYNDMKYPVVSDLTSQIYKNCDEIMTLSQHLINPVMWKKTVDFLCRNEVKYAIELGPNYVLRNLVRNCTNDIKAYSYDYPKDSSSMTNLVEDLTGKTAIRLEKENRLKNIMQDCIKQAVEINQKNPCFCEGDIEGTPTVVTLSLASAVSTPNKNFNQQSYKTGVVEPYKKIRKMQALLEREKRTPNNQEIAESLQLLYQIFKAKKLSYDEQEIRFKMIIERLS</sequence>
<evidence type="ECO:0000256" key="3">
    <source>
        <dbReference type="ARBA" id="ARBA00023315"/>
    </source>
</evidence>
<evidence type="ECO:0000256" key="1">
    <source>
        <dbReference type="ARBA" id="ARBA00013258"/>
    </source>
</evidence>
<dbReference type="GO" id="GO:0004314">
    <property type="term" value="F:[acyl-carrier-protein] S-malonyltransferase activity"/>
    <property type="evidence" value="ECO:0007669"/>
    <property type="project" value="UniProtKB-EC"/>
</dbReference>
<accession>A0A9X6N5H7</accession>
<dbReference type="Pfam" id="PF00698">
    <property type="entry name" value="Acyl_transf_1"/>
    <property type="match status" value="1"/>
</dbReference>
<keyword evidence="2" id="KW-0808">Transferase</keyword>
<dbReference type="InterPro" id="IPR016035">
    <property type="entry name" value="Acyl_Trfase/lysoPLipase"/>
</dbReference>
<dbReference type="InterPro" id="IPR014043">
    <property type="entry name" value="Acyl_transferase_dom"/>
</dbReference>
<dbReference type="InterPro" id="IPR016036">
    <property type="entry name" value="Malonyl_transacylase_ACP-bd"/>
</dbReference>
<dbReference type="SUPFAM" id="SSF52151">
    <property type="entry name" value="FabD/lysophospholipase-like"/>
    <property type="match status" value="1"/>
</dbReference>
<dbReference type="InterPro" id="IPR001227">
    <property type="entry name" value="Ac_transferase_dom_sf"/>
</dbReference>
<reference evidence="6 7" key="1">
    <citation type="submission" date="2016-10" db="EMBL/GenBank/DDBJ databases">
        <title>Comparative genomics of Bacillus thuringiensis reveals a path to pathogens against multiple invertebrate hosts.</title>
        <authorList>
            <person name="Zheng J."/>
            <person name="Gao Q."/>
            <person name="Liu H."/>
            <person name="Peng D."/>
            <person name="Ruan L."/>
            <person name="Sun M."/>
        </authorList>
    </citation>
    <scope>NUCLEOTIDE SEQUENCE [LARGE SCALE GENOMIC DNA]</scope>
    <source>
        <strain evidence="6">T30001</strain>
    </source>
</reference>
<dbReference type="NCBIfam" id="TIGR00128">
    <property type="entry name" value="fabD"/>
    <property type="match status" value="1"/>
</dbReference>
<dbReference type="SMART" id="SM00827">
    <property type="entry name" value="PKS_AT"/>
    <property type="match status" value="1"/>
</dbReference>
<dbReference type="Proteomes" id="UP000195160">
    <property type="component" value="Unassembled WGS sequence"/>
</dbReference>
<dbReference type="PANTHER" id="PTHR42681">
    <property type="entry name" value="MALONYL-COA-ACYL CARRIER PROTEIN TRANSACYLASE, MITOCHONDRIAL"/>
    <property type="match status" value="1"/>
</dbReference>
<dbReference type="RefSeq" id="WP_088066142.1">
    <property type="nucleotide sequence ID" value="NZ_MOOV01000082.1"/>
</dbReference>
<dbReference type="EMBL" id="MOOV01000082">
    <property type="protein sequence ID" value="OUC02601.1"/>
    <property type="molecule type" value="Genomic_DNA"/>
</dbReference>